<dbReference type="InterPro" id="IPR014973">
    <property type="entry name" value="DUF1835"/>
</dbReference>
<feature type="domain" description="DUF1835" evidence="1">
    <location>
        <begin position="17"/>
        <end position="69"/>
    </location>
</feature>
<dbReference type="Proteomes" id="UP000838821">
    <property type="component" value="Unassembled WGS sequence"/>
</dbReference>
<name>A0ABN8GK81_9BACL</name>
<organism evidence="2 3">
    <name type="scientific">Paenibacillus allorhizoplanae</name>
    <dbReference type="NCBI Taxonomy" id="2905648"/>
    <lineage>
        <taxon>Bacteria</taxon>
        <taxon>Bacillati</taxon>
        <taxon>Bacillota</taxon>
        <taxon>Bacilli</taxon>
        <taxon>Bacillales</taxon>
        <taxon>Paenibacillaceae</taxon>
        <taxon>Paenibacillus</taxon>
    </lineage>
</organism>
<evidence type="ECO:0000313" key="3">
    <source>
        <dbReference type="Proteomes" id="UP000838821"/>
    </source>
</evidence>
<keyword evidence="3" id="KW-1185">Reference proteome</keyword>
<comment type="caution">
    <text evidence="2">The sequence shown here is derived from an EMBL/GenBank/DDBJ whole genome shotgun (WGS) entry which is preliminary data.</text>
</comment>
<evidence type="ECO:0000259" key="1">
    <source>
        <dbReference type="Pfam" id="PF08874"/>
    </source>
</evidence>
<reference evidence="2" key="1">
    <citation type="submission" date="2022-01" db="EMBL/GenBank/DDBJ databases">
        <authorList>
            <person name="Criscuolo A."/>
        </authorList>
    </citation>
    <scope>NUCLEOTIDE SEQUENCE</scope>
    <source>
        <strain evidence="2">CIP111891</strain>
    </source>
</reference>
<dbReference type="Pfam" id="PF08874">
    <property type="entry name" value="DUF1835"/>
    <property type="match status" value="1"/>
</dbReference>
<evidence type="ECO:0000313" key="2">
    <source>
        <dbReference type="EMBL" id="CAH1211049.1"/>
    </source>
</evidence>
<dbReference type="EMBL" id="CAKMMW010000010">
    <property type="protein sequence ID" value="CAH1211049.1"/>
    <property type="molecule type" value="Genomic_DNA"/>
</dbReference>
<protein>
    <recommendedName>
        <fullName evidence="1">DUF1835 domain-containing protein</fullName>
    </recommendedName>
</protein>
<sequence>MMERDRDFRYGQHINREHQLVNIVNAIKSIPESKIIVIWCADNAHDQTGLRFTLHLLREREQQINVVNMSEVPCFT</sequence>
<gene>
    <name evidence="2" type="ORF">PAECIP111891_03668</name>
</gene>
<proteinExistence type="predicted"/>
<accession>A0ABN8GK81</accession>